<dbReference type="GO" id="GO:0015074">
    <property type="term" value="P:DNA integration"/>
    <property type="evidence" value="ECO:0007669"/>
    <property type="project" value="InterPro"/>
</dbReference>
<dbReference type="InterPro" id="IPR013762">
    <property type="entry name" value="Integrase-like_cat_sf"/>
</dbReference>
<dbReference type="PROSITE" id="PS51898">
    <property type="entry name" value="TYR_RECOMBINASE"/>
    <property type="match status" value="1"/>
</dbReference>
<keyword evidence="1" id="KW-0233">DNA recombination</keyword>
<name>A0A7S8C8E7_9HYPH</name>
<organism evidence="4 5">
    <name type="scientific">Kaustia mangrovi</name>
    <dbReference type="NCBI Taxonomy" id="2593653"/>
    <lineage>
        <taxon>Bacteria</taxon>
        <taxon>Pseudomonadati</taxon>
        <taxon>Pseudomonadota</taxon>
        <taxon>Alphaproteobacteria</taxon>
        <taxon>Hyphomicrobiales</taxon>
        <taxon>Parvibaculaceae</taxon>
        <taxon>Kaustia</taxon>
    </lineage>
</organism>
<protein>
    <submittedName>
        <fullName evidence="4">Tyrosine-type recombinase/integrase</fullName>
    </submittedName>
</protein>
<dbReference type="KEGG" id="kmn:HW532_12880"/>
<proteinExistence type="predicted"/>
<evidence type="ECO:0000256" key="1">
    <source>
        <dbReference type="ARBA" id="ARBA00023172"/>
    </source>
</evidence>
<dbReference type="GO" id="GO:0003677">
    <property type="term" value="F:DNA binding"/>
    <property type="evidence" value="ECO:0007669"/>
    <property type="project" value="InterPro"/>
</dbReference>
<feature type="domain" description="Tyr recombinase" evidence="3">
    <location>
        <begin position="164"/>
        <end position="334"/>
    </location>
</feature>
<dbReference type="Pfam" id="PF00589">
    <property type="entry name" value="Phage_integrase"/>
    <property type="match status" value="1"/>
</dbReference>
<accession>A0A7S8C8E7</accession>
<dbReference type="GO" id="GO:0006310">
    <property type="term" value="P:DNA recombination"/>
    <property type="evidence" value="ECO:0007669"/>
    <property type="project" value="UniProtKB-KW"/>
</dbReference>
<dbReference type="EMBL" id="CP058214">
    <property type="protein sequence ID" value="QPC45323.1"/>
    <property type="molecule type" value="Genomic_DNA"/>
</dbReference>
<sequence length="371" mass="41751">MRVRLKGVNTVRRKLATGQVATYYYHRASGTRLKGEPGSPEFMASFAAAEEKMRHRNAGTLSGLILEFEDTAKWRRLAESTKTEYRRILKFWEDEYGTCPYAALEDKGFRRDVLKWHDRFSEHKPREADNRVTILARVLSWGAKDGPLKVNVLDSFERAYKGDRSDMIWLPEHVEAFNKVASPEMKLALVLALHTGQRQGDLLKLAWGSYDGTHIAVRQGKTGRDVKVKCTNALKTTLDGLARTSPLILTTKTGRAFKKRYFANQWEATCKAAGIADLHFHDIRGTTVTMLFQAGCSLGEIVSVTGHSLRRAQDILDKYLARTSTMADSAIAKMENVLETDFAKRSAKRGGEKPAKEWRAGEDSNPRPPDS</sequence>
<dbReference type="Gene3D" id="1.10.443.10">
    <property type="entry name" value="Intergrase catalytic core"/>
    <property type="match status" value="1"/>
</dbReference>
<dbReference type="SUPFAM" id="SSF56349">
    <property type="entry name" value="DNA breaking-rejoining enzymes"/>
    <property type="match status" value="1"/>
</dbReference>
<gene>
    <name evidence="4" type="ORF">HW532_12880</name>
</gene>
<evidence type="ECO:0000313" key="5">
    <source>
        <dbReference type="Proteomes" id="UP000593594"/>
    </source>
</evidence>
<evidence type="ECO:0000256" key="2">
    <source>
        <dbReference type="SAM" id="MobiDB-lite"/>
    </source>
</evidence>
<dbReference type="InterPro" id="IPR011010">
    <property type="entry name" value="DNA_brk_join_enz"/>
</dbReference>
<dbReference type="Proteomes" id="UP000593594">
    <property type="component" value="Chromosome"/>
</dbReference>
<reference evidence="4 5" key="1">
    <citation type="submission" date="2020-06" db="EMBL/GenBank/DDBJ databases">
        <title>Genome sequence of 2 isolates from Red Sea Mangroves.</title>
        <authorList>
            <person name="Sefrji F."/>
            <person name="Michoud G."/>
            <person name="Merlino G."/>
            <person name="Daffonchio D."/>
        </authorList>
    </citation>
    <scope>NUCLEOTIDE SEQUENCE [LARGE SCALE GENOMIC DNA]</scope>
    <source>
        <strain evidence="4 5">R1DC25</strain>
    </source>
</reference>
<feature type="region of interest" description="Disordered" evidence="2">
    <location>
        <begin position="342"/>
        <end position="371"/>
    </location>
</feature>
<evidence type="ECO:0000259" key="3">
    <source>
        <dbReference type="PROSITE" id="PS51898"/>
    </source>
</evidence>
<dbReference type="AlphaFoldDB" id="A0A7S8C8E7"/>
<evidence type="ECO:0000313" key="4">
    <source>
        <dbReference type="EMBL" id="QPC45323.1"/>
    </source>
</evidence>
<keyword evidence="5" id="KW-1185">Reference proteome</keyword>
<dbReference type="InterPro" id="IPR002104">
    <property type="entry name" value="Integrase_catalytic"/>
</dbReference>